<accession>A0A8J4DYE3</accession>
<evidence type="ECO:0000313" key="4">
    <source>
        <dbReference type="Proteomes" id="UP000612585"/>
    </source>
</evidence>
<name>A0A8J4DYE3_9ACTN</name>
<keyword evidence="2" id="KW-0812">Transmembrane</keyword>
<keyword evidence="4" id="KW-1185">Reference proteome</keyword>
<comment type="caution">
    <text evidence="3">The sequence shown here is derived from an EMBL/GenBank/DDBJ whole genome shotgun (WGS) entry which is preliminary data.</text>
</comment>
<organism evidence="3 4">
    <name type="scientific">Virgisporangium aurantiacum</name>
    <dbReference type="NCBI Taxonomy" id="175570"/>
    <lineage>
        <taxon>Bacteria</taxon>
        <taxon>Bacillati</taxon>
        <taxon>Actinomycetota</taxon>
        <taxon>Actinomycetes</taxon>
        <taxon>Micromonosporales</taxon>
        <taxon>Micromonosporaceae</taxon>
        <taxon>Virgisporangium</taxon>
    </lineage>
</organism>
<evidence type="ECO:0000256" key="1">
    <source>
        <dbReference type="SAM" id="MobiDB-lite"/>
    </source>
</evidence>
<feature type="transmembrane region" description="Helical" evidence="2">
    <location>
        <begin position="12"/>
        <end position="34"/>
    </location>
</feature>
<feature type="transmembrane region" description="Helical" evidence="2">
    <location>
        <begin position="139"/>
        <end position="161"/>
    </location>
</feature>
<evidence type="ECO:0000256" key="2">
    <source>
        <dbReference type="SAM" id="Phobius"/>
    </source>
</evidence>
<dbReference type="RefSeq" id="WP_203986555.1">
    <property type="nucleotide sequence ID" value="NZ_BOPG01000003.1"/>
</dbReference>
<gene>
    <name evidence="3" type="ORF">Vau01_004930</name>
</gene>
<reference evidence="3" key="1">
    <citation type="submission" date="2021-01" db="EMBL/GenBank/DDBJ databases">
        <title>Whole genome shotgun sequence of Virgisporangium aurantiacum NBRC 16421.</title>
        <authorList>
            <person name="Komaki H."/>
            <person name="Tamura T."/>
        </authorList>
    </citation>
    <scope>NUCLEOTIDE SEQUENCE</scope>
    <source>
        <strain evidence="3">NBRC 16421</strain>
    </source>
</reference>
<keyword evidence="2" id="KW-1133">Transmembrane helix</keyword>
<proteinExistence type="predicted"/>
<feature type="transmembrane region" description="Helical" evidence="2">
    <location>
        <begin position="217"/>
        <end position="241"/>
    </location>
</feature>
<dbReference type="AlphaFoldDB" id="A0A8J4DYE3"/>
<protein>
    <submittedName>
        <fullName evidence="3">Uncharacterized protein</fullName>
    </submittedName>
</protein>
<feature type="transmembrane region" description="Helical" evidence="2">
    <location>
        <begin position="261"/>
        <end position="280"/>
    </location>
</feature>
<dbReference type="Proteomes" id="UP000612585">
    <property type="component" value="Unassembled WGS sequence"/>
</dbReference>
<feature type="transmembrane region" description="Helical" evidence="2">
    <location>
        <begin position="113"/>
        <end position="132"/>
    </location>
</feature>
<feature type="transmembrane region" description="Helical" evidence="2">
    <location>
        <begin position="87"/>
        <end position="107"/>
    </location>
</feature>
<evidence type="ECO:0000313" key="3">
    <source>
        <dbReference type="EMBL" id="GIJ52977.1"/>
    </source>
</evidence>
<feature type="region of interest" description="Disordered" evidence="1">
    <location>
        <begin position="290"/>
        <end position="311"/>
    </location>
</feature>
<feature type="transmembrane region" description="Helical" evidence="2">
    <location>
        <begin position="181"/>
        <end position="205"/>
    </location>
</feature>
<feature type="transmembrane region" description="Helical" evidence="2">
    <location>
        <begin position="54"/>
        <end position="75"/>
    </location>
</feature>
<sequence>MTDEPTTRGGRGPLVVAAISVAWFVATLVVTHASVVGEAEPAVALVNATLSMPLLIASGIVAGAALAVVVVGWLTARGMLVQARWRVLAGAGIGLLLGAVAGGAVLLGYGTAAALVSLSIAMAVAAAAGGALGGVPWPAVVVAGVVGSLVRFALGFVEGLFGGRLREAIAGDESVAAQLAAVGQIGFAMALIGGAVAGLSASLYLRKSGLKWPAHLAAGAAPGLLLLIADVATRIGGTPLLRAMSGNDTFDERALRLVADTRLSTALVVLFTGAVVAIIVHGRTLAPATAAPDQARKGRTTPVRGPQRRRR</sequence>
<keyword evidence="2" id="KW-0472">Membrane</keyword>
<dbReference type="EMBL" id="BOPG01000003">
    <property type="protein sequence ID" value="GIJ52977.1"/>
    <property type="molecule type" value="Genomic_DNA"/>
</dbReference>